<organism evidence="5 6">
    <name type="scientific">Priestia megaterium (strain ATCC 14581 / DSM 32 / CCUG 1817 / JCM 2506 / NBRC 15308 / NCIMB 9376 / NCTC 10342 / NRRL B-14308 / VKM B-512 / Ford 19)</name>
    <name type="common">Bacillus megaterium</name>
    <dbReference type="NCBI Taxonomy" id="1348623"/>
    <lineage>
        <taxon>Bacteria</taxon>
        <taxon>Bacillati</taxon>
        <taxon>Bacillota</taxon>
        <taxon>Bacilli</taxon>
        <taxon>Bacillales</taxon>
        <taxon>Bacillaceae</taxon>
        <taxon>Priestia</taxon>
    </lineage>
</organism>
<evidence type="ECO:0000256" key="1">
    <source>
        <dbReference type="ARBA" id="ARBA00023015"/>
    </source>
</evidence>
<dbReference type="KEGG" id="bmeg:BG04_5035"/>
<evidence type="ECO:0000313" key="5">
    <source>
        <dbReference type="EMBL" id="AJI22510.1"/>
    </source>
</evidence>
<dbReference type="InterPro" id="IPR000835">
    <property type="entry name" value="HTH_MarR-typ"/>
</dbReference>
<proteinExistence type="predicted"/>
<dbReference type="SMART" id="SM00347">
    <property type="entry name" value="HTH_MARR"/>
    <property type="match status" value="1"/>
</dbReference>
<dbReference type="SUPFAM" id="SSF46785">
    <property type="entry name" value="Winged helix' DNA-binding domain"/>
    <property type="match status" value="1"/>
</dbReference>
<keyword evidence="1" id="KW-0805">Transcription regulation</keyword>
<dbReference type="GO" id="GO:0003700">
    <property type="term" value="F:DNA-binding transcription factor activity"/>
    <property type="evidence" value="ECO:0007669"/>
    <property type="project" value="InterPro"/>
</dbReference>
<dbReference type="InterPro" id="IPR036388">
    <property type="entry name" value="WH-like_DNA-bd_sf"/>
</dbReference>
<dbReference type="GeneID" id="93643001"/>
<dbReference type="PROSITE" id="PS50995">
    <property type="entry name" value="HTH_MARR_2"/>
    <property type="match status" value="1"/>
</dbReference>
<reference evidence="5 6" key="1">
    <citation type="journal article" date="2015" name="Genome Announc.">
        <title>Complete genome sequences for 35 biothreat assay-relevant bacillus species.</title>
        <authorList>
            <person name="Johnson S.L."/>
            <person name="Daligault H.E."/>
            <person name="Davenport K.W."/>
            <person name="Jaissle J."/>
            <person name="Frey K.G."/>
            <person name="Ladner J.T."/>
            <person name="Broomall S.M."/>
            <person name="Bishop-Lilly K.A."/>
            <person name="Bruce D.C."/>
            <person name="Gibbons H.S."/>
            <person name="Coyne S.R."/>
            <person name="Lo C.C."/>
            <person name="Meincke L."/>
            <person name="Munk A.C."/>
            <person name="Koroleva G.I."/>
            <person name="Rosenzweig C.N."/>
            <person name="Palacios G.F."/>
            <person name="Redden C.L."/>
            <person name="Minogue T.D."/>
            <person name="Chain P.S."/>
        </authorList>
    </citation>
    <scope>NUCLEOTIDE SEQUENCE [LARGE SCALE GENOMIC DNA]</scope>
    <source>
        <strain evidence="6">ATCC 14581 / DSM 32 / JCM 2506 / NBRC 15308 / NCIMB 9376 / NCTC 10342 / NRRL B-14308 / VKM B-512</strain>
    </source>
</reference>
<evidence type="ECO:0000256" key="3">
    <source>
        <dbReference type="ARBA" id="ARBA00023163"/>
    </source>
</evidence>
<name>A0A0B6AC68_PRIM2</name>
<dbReference type="PANTHER" id="PTHR33164:SF89">
    <property type="entry name" value="MARR FAMILY REGULATORY PROTEIN"/>
    <property type="match status" value="1"/>
</dbReference>
<evidence type="ECO:0000313" key="6">
    <source>
        <dbReference type="Proteomes" id="UP000031829"/>
    </source>
</evidence>
<feature type="domain" description="HTH marR-type" evidence="4">
    <location>
        <begin position="1"/>
        <end position="130"/>
    </location>
</feature>
<dbReference type="AlphaFoldDB" id="A0A0B6AC68"/>
<accession>A0A0B6AC68</accession>
<keyword evidence="2 5" id="KW-0238">DNA-binding</keyword>
<dbReference type="InterPro" id="IPR036390">
    <property type="entry name" value="WH_DNA-bd_sf"/>
</dbReference>
<evidence type="ECO:0000259" key="4">
    <source>
        <dbReference type="PROSITE" id="PS50995"/>
    </source>
</evidence>
<dbReference type="RefSeq" id="WP_016764337.1">
    <property type="nucleotide sequence ID" value="NZ_BCVB01000010.1"/>
</dbReference>
<evidence type="ECO:0000256" key="2">
    <source>
        <dbReference type="ARBA" id="ARBA00023125"/>
    </source>
</evidence>
<dbReference type="Gene3D" id="1.10.10.10">
    <property type="entry name" value="Winged helix-like DNA-binding domain superfamily/Winged helix DNA-binding domain"/>
    <property type="match status" value="1"/>
</dbReference>
<keyword evidence="3" id="KW-0804">Transcription</keyword>
<dbReference type="HOGENOM" id="CLU_083287_34_0_9"/>
<dbReference type="InterPro" id="IPR039422">
    <property type="entry name" value="MarR/SlyA-like"/>
</dbReference>
<dbReference type="EMBL" id="CP009920">
    <property type="protein sequence ID" value="AJI22510.1"/>
    <property type="molecule type" value="Genomic_DNA"/>
</dbReference>
<dbReference type="Pfam" id="PF22381">
    <property type="entry name" value="Staph_reg_Sar_Rot"/>
    <property type="match status" value="1"/>
</dbReference>
<dbReference type="GO" id="GO:0006950">
    <property type="term" value="P:response to stress"/>
    <property type="evidence" value="ECO:0007669"/>
    <property type="project" value="TreeGrafter"/>
</dbReference>
<protein>
    <submittedName>
        <fullName evidence="5">Winged helix DNA-binding domain protein</fullName>
    </submittedName>
</protein>
<dbReference type="PANTHER" id="PTHR33164">
    <property type="entry name" value="TRANSCRIPTIONAL REGULATOR, MARR FAMILY"/>
    <property type="match status" value="1"/>
</dbReference>
<gene>
    <name evidence="5" type="ORF">BG04_5035</name>
</gene>
<dbReference type="Proteomes" id="UP000031829">
    <property type="component" value="Chromosome"/>
</dbReference>
<sequence length="135" mass="15863">MKVEELNSYWTSIYYHLHYTHQEKITHQTIRLLQHIDKSSSVGIKEIADYLHVSHNTASEHVKRSIDKGYVYKNRDIHDERKVILHLTEAGKDLLKRNSSLDEEKVSAILREMTASEKQLIQQAFQLLSERAKHV</sequence>
<dbReference type="GO" id="GO:0003677">
    <property type="term" value="F:DNA binding"/>
    <property type="evidence" value="ECO:0007669"/>
    <property type="project" value="UniProtKB-KW"/>
</dbReference>
<dbReference type="InterPro" id="IPR055166">
    <property type="entry name" value="Transc_reg_Sar_Rot_HTH"/>
</dbReference>